<evidence type="ECO:0000313" key="13">
    <source>
        <dbReference type="Proteomes" id="UP000095767"/>
    </source>
</evidence>
<keyword evidence="13" id="KW-1185">Reference proteome</keyword>
<comment type="cofactor">
    <cofactor evidence="1">
        <name>Mg(2+)</name>
        <dbReference type="ChEBI" id="CHEBI:18420"/>
    </cofactor>
</comment>
<dbReference type="InterPro" id="IPR045311">
    <property type="entry name" value="LC-FACS_euk"/>
</dbReference>
<comment type="catalytic activity">
    <reaction evidence="7">
        <text>(E)-4-coumarate + ATP + H(+) = (E)-4-coumaroyl-AMP + diphosphate</text>
        <dbReference type="Rhea" id="RHEA:72419"/>
        <dbReference type="ChEBI" id="CHEBI:12876"/>
        <dbReference type="ChEBI" id="CHEBI:15378"/>
        <dbReference type="ChEBI" id="CHEBI:30616"/>
        <dbReference type="ChEBI" id="CHEBI:33019"/>
        <dbReference type="ChEBI" id="CHEBI:192348"/>
    </reaction>
    <physiologicalReaction direction="left-to-right" evidence="7">
        <dbReference type="Rhea" id="RHEA:72420"/>
    </physiologicalReaction>
</comment>
<evidence type="ECO:0000313" key="12">
    <source>
        <dbReference type="EMBL" id="OEL18558.1"/>
    </source>
</evidence>
<dbReference type="Proteomes" id="UP000095767">
    <property type="component" value="Unassembled WGS sequence"/>
</dbReference>
<evidence type="ECO:0000256" key="9">
    <source>
        <dbReference type="ARBA" id="ARBA00034252"/>
    </source>
</evidence>
<keyword evidence="3 10" id="KW-0436">Ligase</keyword>
<dbReference type="AlphaFoldDB" id="A0A1E5V0D8"/>
<evidence type="ECO:0000256" key="6">
    <source>
        <dbReference type="ARBA" id="ARBA00022840"/>
    </source>
</evidence>
<dbReference type="Gene3D" id="3.40.50.12780">
    <property type="entry name" value="N-terminal domain of ligase-like"/>
    <property type="match status" value="1"/>
</dbReference>
<dbReference type="PANTHER" id="PTHR43272">
    <property type="entry name" value="LONG-CHAIN-FATTY-ACID--COA LIGASE"/>
    <property type="match status" value="1"/>
</dbReference>
<evidence type="ECO:0000256" key="4">
    <source>
        <dbReference type="ARBA" id="ARBA00022741"/>
    </source>
</evidence>
<dbReference type="InterPro" id="IPR000873">
    <property type="entry name" value="AMP-dep_synth/lig_dom"/>
</dbReference>
<evidence type="ECO:0000256" key="7">
    <source>
        <dbReference type="ARBA" id="ARBA00034219"/>
    </source>
</evidence>
<organism evidence="12 13">
    <name type="scientific">Dichanthelium oligosanthes</name>
    <dbReference type="NCBI Taxonomy" id="888268"/>
    <lineage>
        <taxon>Eukaryota</taxon>
        <taxon>Viridiplantae</taxon>
        <taxon>Streptophyta</taxon>
        <taxon>Embryophyta</taxon>
        <taxon>Tracheophyta</taxon>
        <taxon>Spermatophyta</taxon>
        <taxon>Magnoliopsida</taxon>
        <taxon>Liliopsida</taxon>
        <taxon>Poales</taxon>
        <taxon>Poaceae</taxon>
        <taxon>PACMAD clade</taxon>
        <taxon>Panicoideae</taxon>
        <taxon>Panicodae</taxon>
        <taxon>Paniceae</taxon>
        <taxon>Dichantheliinae</taxon>
        <taxon>Dichanthelium</taxon>
    </lineage>
</organism>
<dbReference type="GO" id="GO:0005524">
    <property type="term" value="F:ATP binding"/>
    <property type="evidence" value="ECO:0007669"/>
    <property type="project" value="UniProtKB-KW"/>
</dbReference>
<dbReference type="SUPFAM" id="SSF56801">
    <property type="entry name" value="Acetyl-CoA synthetase-like"/>
    <property type="match status" value="1"/>
</dbReference>
<dbReference type="GO" id="GO:0106290">
    <property type="term" value="F:trans-cinnamate-CoA ligase activity"/>
    <property type="evidence" value="ECO:0007669"/>
    <property type="project" value="UniProtKB-ARBA"/>
</dbReference>
<dbReference type="STRING" id="888268.A0A1E5V0D8"/>
<dbReference type="GO" id="GO:0005783">
    <property type="term" value="C:endoplasmic reticulum"/>
    <property type="evidence" value="ECO:0007669"/>
    <property type="project" value="TreeGrafter"/>
</dbReference>
<dbReference type="OrthoDB" id="1700726at2759"/>
<reference evidence="12 13" key="1">
    <citation type="submission" date="2016-09" db="EMBL/GenBank/DDBJ databases">
        <title>The draft genome of Dichanthelium oligosanthes: A C3 panicoid grass species.</title>
        <authorList>
            <person name="Studer A.J."/>
            <person name="Schnable J.C."/>
            <person name="Brutnell T.P."/>
        </authorList>
    </citation>
    <scope>NUCLEOTIDE SEQUENCE [LARGE SCALE GENOMIC DNA]</scope>
    <source>
        <strain evidence="13">cv. Kellogg 1175</strain>
        <tissue evidence="12">Leaf</tissue>
    </source>
</reference>
<comment type="catalytic activity">
    <reaction evidence="8">
        <text>(E)-4-coumaroyl-AMP + CoA = (E)-4-coumaroyl-CoA + AMP + H(+)</text>
        <dbReference type="Rhea" id="RHEA:72423"/>
        <dbReference type="ChEBI" id="CHEBI:15378"/>
        <dbReference type="ChEBI" id="CHEBI:57287"/>
        <dbReference type="ChEBI" id="CHEBI:85008"/>
        <dbReference type="ChEBI" id="CHEBI:192348"/>
        <dbReference type="ChEBI" id="CHEBI:456215"/>
    </reaction>
    <physiologicalReaction direction="left-to-right" evidence="8">
        <dbReference type="Rhea" id="RHEA:72424"/>
    </physiologicalReaction>
</comment>
<dbReference type="EC" id="6.2.1.3" evidence="10"/>
<dbReference type="CDD" id="cd05927">
    <property type="entry name" value="LC-FACS_euk"/>
    <property type="match status" value="1"/>
</dbReference>
<evidence type="ECO:0000256" key="1">
    <source>
        <dbReference type="ARBA" id="ARBA00001946"/>
    </source>
</evidence>
<comment type="caution">
    <text evidence="12">The sequence shown here is derived from an EMBL/GenBank/DDBJ whole genome shotgun (WGS) entry which is preliminary data.</text>
</comment>
<dbReference type="GO" id="GO:0016207">
    <property type="term" value="F:4-coumarate-CoA ligase activity"/>
    <property type="evidence" value="ECO:0007669"/>
    <property type="project" value="UniProtKB-EC"/>
</dbReference>
<keyword evidence="6 10" id="KW-0067">ATP-binding</keyword>
<gene>
    <name evidence="12" type="ORF">BAE44_0020423</name>
</gene>
<dbReference type="Pfam" id="PF00501">
    <property type="entry name" value="AMP-binding"/>
    <property type="match status" value="1"/>
</dbReference>
<evidence type="ECO:0000256" key="2">
    <source>
        <dbReference type="ARBA" id="ARBA00006432"/>
    </source>
</evidence>
<comment type="function">
    <text evidence="10">Catalyzes the conversion of long-chain fatty acids to their active form acyl-CoAs for both synthesis of cellular lipids, and degradation via beta-oxidation.</text>
</comment>
<dbReference type="InterPro" id="IPR020845">
    <property type="entry name" value="AMP-binding_CS"/>
</dbReference>
<comment type="catalytic activity">
    <reaction evidence="10">
        <text>a long-chain fatty acid + ATP + CoA = a long-chain fatty acyl-CoA + AMP + diphosphate</text>
        <dbReference type="Rhea" id="RHEA:15421"/>
        <dbReference type="ChEBI" id="CHEBI:30616"/>
        <dbReference type="ChEBI" id="CHEBI:33019"/>
        <dbReference type="ChEBI" id="CHEBI:57287"/>
        <dbReference type="ChEBI" id="CHEBI:57560"/>
        <dbReference type="ChEBI" id="CHEBI:83139"/>
        <dbReference type="ChEBI" id="CHEBI:456215"/>
        <dbReference type="EC" id="6.2.1.3"/>
    </reaction>
</comment>
<accession>A0A1E5V0D8</accession>
<dbReference type="InterPro" id="IPR042099">
    <property type="entry name" value="ANL_N_sf"/>
</dbReference>
<dbReference type="EMBL" id="LWDX02056305">
    <property type="protein sequence ID" value="OEL18558.1"/>
    <property type="molecule type" value="Genomic_DNA"/>
</dbReference>
<keyword evidence="4 10" id="KW-0547">Nucleotide-binding</keyword>
<dbReference type="PROSITE" id="PS00455">
    <property type="entry name" value="AMP_BINDING"/>
    <property type="match status" value="1"/>
</dbReference>
<keyword evidence="10" id="KW-0443">Lipid metabolism</keyword>
<evidence type="ECO:0000256" key="8">
    <source>
        <dbReference type="ARBA" id="ARBA00034223"/>
    </source>
</evidence>
<evidence type="ECO:0000256" key="3">
    <source>
        <dbReference type="ARBA" id="ARBA00022598"/>
    </source>
</evidence>
<sequence>MEDAAQRRLRAVSAHLQPPSTPAGRGLAANPTAGEYVHEQGYSVVLPEKLQTGKWNVYRSARTPLNLISRYPGNPDVGTLHDNFAYAVETFRDSKYLGTRIRADGTIGEYKWMTYGEASTSRTAVGSGLIYHGVLEGARIGLYFINRPEWIIVDHACASYSYVSVPLYDTLGPDAVQFIVNHATVEVIFCVPQTLSILLSFIIQMPCVRLIVVVGGDDTNMPPTPIKLIWDNVCISIPLCKVFRLFLYIVHLCFLKSFNSSTQGKASPQPFRPPKPEDVATICYTSGTTGTPKGAVLSHENLIANVAGSSLNIKFYPSDVYISYLPLAHIYERVNQVSLLHCGVAIGFYQGDNLKLMDDLAVLRPTIFASVPRLYNRIYAAITNAVKESGGLKEKLFHTAYNAKRQAIIKGKNSMKLIEPKCPFYFLDNSFFIAYMCNVLMSLIYYVLSGKNPSPMWDKLVFNKIKARLGGRVRLMSSGASPLSADVMEFLRICFGGEVIEGYGMTETSCIISAMDIGDKSIGHVGSPISSCEVKLVDVPEMNYTSDDQPYPRGEICVRGPTVFRGYYKDEVQTKEVIDEDGWLHTGDIGLWLPGGRLKIIDRKKNIFKLAQGEYIAPEKIENVYAKCKFIAQCFIYGDSFNSSLVAIVAVEPEALKAWAASEGIQYEDLRQLCADPRARAAVLADMDSIGKEAQLRGFEFAKAVTLVAEPFTLENGLLTPTFKVKRPPAKTYFAKEISDMYAELRETETARPKL</sequence>
<feature type="domain" description="AMP-dependent synthetase/ligase" evidence="11">
    <location>
        <begin position="108"/>
        <end position="568"/>
    </location>
</feature>
<evidence type="ECO:0000259" key="11">
    <source>
        <dbReference type="Pfam" id="PF00501"/>
    </source>
</evidence>
<dbReference type="PANTHER" id="PTHR43272:SF45">
    <property type="entry name" value="LONG-CHAIN-FATTY-ACID--COA LIGASE"/>
    <property type="match status" value="1"/>
</dbReference>
<comment type="catalytic activity">
    <reaction evidence="9">
        <text>(E)-4-coumarate + ATP + CoA = (E)-4-coumaroyl-CoA + AMP + diphosphate</text>
        <dbReference type="Rhea" id="RHEA:19641"/>
        <dbReference type="ChEBI" id="CHEBI:12876"/>
        <dbReference type="ChEBI" id="CHEBI:30616"/>
        <dbReference type="ChEBI" id="CHEBI:33019"/>
        <dbReference type="ChEBI" id="CHEBI:57287"/>
        <dbReference type="ChEBI" id="CHEBI:85008"/>
        <dbReference type="ChEBI" id="CHEBI:456215"/>
        <dbReference type="EC" id="6.2.1.12"/>
    </reaction>
    <physiologicalReaction direction="left-to-right" evidence="9">
        <dbReference type="Rhea" id="RHEA:19642"/>
    </physiologicalReaction>
</comment>
<proteinExistence type="inferred from homology"/>
<dbReference type="GO" id="GO:0004467">
    <property type="term" value="F:long-chain fatty acid-CoA ligase activity"/>
    <property type="evidence" value="ECO:0007669"/>
    <property type="project" value="UniProtKB-EC"/>
</dbReference>
<dbReference type="GO" id="GO:0016020">
    <property type="term" value="C:membrane"/>
    <property type="evidence" value="ECO:0007669"/>
    <property type="project" value="TreeGrafter"/>
</dbReference>
<protein>
    <recommendedName>
        <fullName evidence="10">Long-chain-fatty-acid--CoA ligase</fullName>
        <ecNumber evidence="10">6.2.1.3</ecNumber>
    </recommendedName>
</protein>
<name>A0A1E5V0D8_9POAL</name>
<evidence type="ECO:0000256" key="5">
    <source>
        <dbReference type="ARBA" id="ARBA00022832"/>
    </source>
</evidence>
<comment type="similarity">
    <text evidence="2 10">Belongs to the ATP-dependent AMP-binding enzyme family.</text>
</comment>
<keyword evidence="5 10" id="KW-0276">Fatty acid metabolism</keyword>
<dbReference type="GO" id="GO:0009698">
    <property type="term" value="P:phenylpropanoid metabolic process"/>
    <property type="evidence" value="ECO:0007669"/>
    <property type="project" value="UniProtKB-ARBA"/>
</dbReference>
<evidence type="ECO:0000256" key="10">
    <source>
        <dbReference type="RuleBase" id="RU369030"/>
    </source>
</evidence>